<keyword evidence="2" id="KW-0472">Membrane</keyword>
<dbReference type="InterPro" id="IPR000742">
    <property type="entry name" value="EGF"/>
</dbReference>
<feature type="region of interest" description="Disordered" evidence="1">
    <location>
        <begin position="231"/>
        <end position="294"/>
    </location>
</feature>
<feature type="compositionally biased region" description="Polar residues" evidence="1">
    <location>
        <begin position="191"/>
        <end position="205"/>
    </location>
</feature>
<gene>
    <name evidence="5" type="ORF">Egran_05918</name>
</gene>
<accession>A0A232LQ67</accession>
<feature type="compositionally biased region" description="Polar residues" evidence="1">
    <location>
        <begin position="236"/>
        <end position="245"/>
    </location>
</feature>
<keyword evidence="2" id="KW-0812">Transmembrane</keyword>
<dbReference type="AlphaFoldDB" id="A0A232LQ67"/>
<reference evidence="5 6" key="1">
    <citation type="journal article" date="2015" name="Environ. Microbiol.">
        <title>Metagenome sequence of Elaphomyces granulatus from sporocarp tissue reveals Ascomycota ectomycorrhizal fingerprints of genome expansion and a Proteobacteria-rich microbiome.</title>
        <authorList>
            <person name="Quandt C.A."/>
            <person name="Kohler A."/>
            <person name="Hesse C.N."/>
            <person name="Sharpton T.J."/>
            <person name="Martin F."/>
            <person name="Spatafora J.W."/>
        </authorList>
    </citation>
    <scope>NUCLEOTIDE SEQUENCE [LARGE SCALE GENOMIC DNA]</scope>
    <source>
        <strain evidence="5 6">OSC145934</strain>
    </source>
</reference>
<feature type="compositionally biased region" description="Pro residues" evidence="1">
    <location>
        <begin position="69"/>
        <end position="78"/>
    </location>
</feature>
<feature type="transmembrane region" description="Helical" evidence="2">
    <location>
        <begin position="397"/>
        <end position="424"/>
    </location>
</feature>
<dbReference type="OrthoDB" id="283575at2759"/>
<keyword evidence="6" id="KW-1185">Reference proteome</keyword>
<dbReference type="PANTHER" id="PTHR17178">
    <property type="entry name" value="SECRETORY GRANULE PROTEOGLYCAN CORE PROTEIN"/>
    <property type="match status" value="1"/>
</dbReference>
<keyword evidence="2" id="KW-1133">Transmembrane helix</keyword>
<evidence type="ECO:0000259" key="4">
    <source>
        <dbReference type="PROSITE" id="PS01186"/>
    </source>
</evidence>
<feature type="compositionally biased region" description="Low complexity" evidence="1">
    <location>
        <begin position="79"/>
        <end position="88"/>
    </location>
</feature>
<protein>
    <recommendedName>
        <fullName evidence="3 4">EGF-like domain-containing protein</fullName>
    </recommendedName>
</protein>
<feature type="region of interest" description="Disordered" evidence="1">
    <location>
        <begin position="1"/>
        <end position="219"/>
    </location>
</feature>
<feature type="domain" description="EGF-like" evidence="3 4">
    <location>
        <begin position="461"/>
        <end position="472"/>
    </location>
</feature>
<feature type="compositionally biased region" description="Gly residues" evidence="1">
    <location>
        <begin position="9"/>
        <end position="19"/>
    </location>
</feature>
<comment type="caution">
    <text evidence="5">The sequence shown here is derived from an EMBL/GenBank/DDBJ whole genome shotgun (WGS) entry which is preliminary data.</text>
</comment>
<dbReference type="PROSITE" id="PS01186">
    <property type="entry name" value="EGF_2"/>
    <property type="match status" value="1"/>
</dbReference>
<feature type="compositionally biased region" description="Basic and acidic residues" evidence="1">
    <location>
        <begin position="272"/>
        <end position="288"/>
    </location>
</feature>
<dbReference type="EMBL" id="NPHW01005888">
    <property type="protein sequence ID" value="OXV06313.1"/>
    <property type="molecule type" value="Genomic_DNA"/>
</dbReference>
<organism evidence="5 6">
    <name type="scientific">Elaphomyces granulatus</name>
    <dbReference type="NCBI Taxonomy" id="519963"/>
    <lineage>
        <taxon>Eukaryota</taxon>
        <taxon>Fungi</taxon>
        <taxon>Dikarya</taxon>
        <taxon>Ascomycota</taxon>
        <taxon>Pezizomycotina</taxon>
        <taxon>Eurotiomycetes</taxon>
        <taxon>Eurotiomycetidae</taxon>
        <taxon>Eurotiales</taxon>
        <taxon>Elaphomycetaceae</taxon>
        <taxon>Elaphomyces</taxon>
    </lineage>
</organism>
<feature type="region of interest" description="Disordered" evidence="1">
    <location>
        <begin position="601"/>
        <end position="626"/>
    </location>
</feature>
<dbReference type="Proteomes" id="UP000243515">
    <property type="component" value="Unassembled WGS sequence"/>
</dbReference>
<sequence>MSQQKKGPLGPGGGWIGRGGTDDARFIRPDGRSQMPVSGIIPGNIPRLDSPMTPTSPLTAQNTSIDSFPPLPPPPPPLRRGLSSHSPRGQFASPTRETFSTHASKRRKPPLASSSATPGGRHSGRPESDVLGPYHSDGSHSDFGSEENCHHGEEPTLVRQASVGKMGRPSLRTIGQRHLPEKTGSRGEGLSPTSSSYSVFSQSLPAHSDGLPGLQPAPNYPDWTSPVYGRGVYPGRSQNNSQSSALRAPSPVGRELESRTSTPNSGTQGGRSDLRRPQNRNLDGDDIRASQTSLPELIRRATKLASNLDRGKTASRVGILDMLNGSRSASSPLNRRSGSISDILASFPSPRITPNSELRSSWPLHSKETGGDFKSAFSPNPTTCPSKQKRQLCGMPLLCFIVLCFLVLLLILTAIIVPIMFFVIRRNPTPQASSTPWGTCQDSTPCMNGGISIQPDNVCACLCVEGFSGSQCTVSGDTSCSTTDISNGTSGNQNVTLGNALPRLFNISNTDFGIPLDQSDILALFSVNTVSCTNQNSLVTFNGVRAVRRSPRSHFEYPILPPEPTERPAVGDGNDDESGRGIFARQEAIATANNIVFEPSQPLSSTLTSTNTSPTTTQMASSTSSPSVPRRVLDFSSIAILFIFEQTNTISAASAAQTQIQSFLTNMSANLYALNTTGNFILNFVDFTIALSNGTTVGGVHS</sequence>
<evidence type="ECO:0000256" key="1">
    <source>
        <dbReference type="SAM" id="MobiDB-lite"/>
    </source>
</evidence>
<feature type="compositionally biased region" description="Basic and acidic residues" evidence="1">
    <location>
        <begin position="20"/>
        <end position="31"/>
    </location>
</feature>
<feature type="compositionally biased region" description="Polar residues" evidence="1">
    <location>
        <begin position="92"/>
        <end position="102"/>
    </location>
</feature>
<feature type="compositionally biased region" description="Basic and acidic residues" evidence="1">
    <location>
        <begin position="147"/>
        <end position="156"/>
    </location>
</feature>
<evidence type="ECO:0000313" key="5">
    <source>
        <dbReference type="EMBL" id="OXV06313.1"/>
    </source>
</evidence>
<proteinExistence type="predicted"/>
<feature type="region of interest" description="Disordered" evidence="1">
    <location>
        <begin position="555"/>
        <end position="575"/>
    </location>
</feature>
<name>A0A232LQ67_9EURO</name>
<dbReference type="PROSITE" id="PS00022">
    <property type="entry name" value="EGF_1"/>
    <property type="match status" value="1"/>
</dbReference>
<evidence type="ECO:0000313" key="6">
    <source>
        <dbReference type="Proteomes" id="UP000243515"/>
    </source>
</evidence>
<feature type="compositionally biased region" description="Polar residues" evidence="1">
    <location>
        <begin position="52"/>
        <end position="66"/>
    </location>
</feature>
<dbReference type="PANTHER" id="PTHR17178:SF0">
    <property type="entry name" value="SERGLYCIN"/>
    <property type="match status" value="1"/>
</dbReference>
<evidence type="ECO:0000259" key="3">
    <source>
        <dbReference type="PROSITE" id="PS00022"/>
    </source>
</evidence>
<evidence type="ECO:0000256" key="2">
    <source>
        <dbReference type="SAM" id="Phobius"/>
    </source>
</evidence>